<dbReference type="KEGG" id="coe:CP258_00560"/>
<accession>A0AAU8PJH7</accession>
<sequence>MNKRIAVLGVAMCLTACGSIESVDGGRTDSDAIVIGSQTYYSNEVIAEIYAQALEKAGHKVDRQFQIGQREVYMSEVENGSIDVFPEYSGPLLQYWKPDTTARLPEAVYAELQSALPSSLQVLNQAEASDQDSYVVTKQYSEEHGIKSIQDLAKVKNITLGANSEAEDRPNGPKGLKSVYGVDAAFTPIEDSGGPLTVKALKDGDIQLAIIYSADPSIAANNLVSLEDPKGQFLASRVVPLANKKLDADAAAVLNKVNAQLTTQDLIQLNTRSVTEQLPSALIAKEWLKAH</sequence>
<dbReference type="EMBL" id="CP003540">
    <property type="protein sequence ID" value="AFK15764.1"/>
    <property type="molecule type" value="Genomic_DNA"/>
</dbReference>
<dbReference type="RefSeq" id="WP_013240960.1">
    <property type="nucleotide sequence ID" value="NC_017945.3"/>
</dbReference>
<protein>
    <submittedName>
        <fullName evidence="2">Glycine/betaine ABC transporter</fullName>
    </submittedName>
</protein>
<reference evidence="2 3" key="1">
    <citation type="journal article" date="2013" name="J. Biotechnol.">
        <title>Genome sequence of Corynebacterium pseudotuberculosis biovar equi strain 258 and prediction of antigenic targets to improve biotechnological vaccine production.</title>
        <authorList>
            <person name="Soares S.C."/>
            <person name="Trost E."/>
            <person name="Ramos R.T."/>
            <person name="Carneiro A.R."/>
            <person name="Santos A.R."/>
            <person name="Pinto A.C."/>
            <person name="Barbosa E."/>
            <person name="Aburjaile F."/>
            <person name="Ali A."/>
            <person name="Diniz C.A."/>
            <person name="Hassan S.S."/>
            <person name="Fiaux K."/>
            <person name="Guimaraes L.C."/>
            <person name="Bakhtiar S.M."/>
            <person name="Pereira U."/>
            <person name="Almeida S.S."/>
            <person name="Abreu V.A."/>
            <person name="Rocha F.S."/>
            <person name="Dorella F.A."/>
            <person name="Miyoshi A."/>
            <person name="Silva A."/>
            <person name="Azevedo V."/>
            <person name="Tauch A."/>
        </authorList>
    </citation>
    <scope>NUCLEOTIDE SEQUENCE [LARGE SCALE GENOMIC DNA]</scope>
    <source>
        <strain evidence="2 3">258</strain>
    </source>
</reference>
<dbReference type="GO" id="GO:0043190">
    <property type="term" value="C:ATP-binding cassette (ABC) transporter complex"/>
    <property type="evidence" value="ECO:0007669"/>
    <property type="project" value="InterPro"/>
</dbReference>
<dbReference type="InterPro" id="IPR007210">
    <property type="entry name" value="ABC_Gly_betaine_transp_sub-bd"/>
</dbReference>
<dbReference type="Gene3D" id="3.40.190.10">
    <property type="entry name" value="Periplasmic binding protein-like II"/>
    <property type="match status" value="1"/>
</dbReference>
<dbReference type="AlphaFoldDB" id="A0AAU8PJH7"/>
<dbReference type="CDD" id="cd13606">
    <property type="entry name" value="PBP2_ProX_like"/>
    <property type="match status" value="1"/>
</dbReference>
<organism evidence="2 3">
    <name type="scientific">Corynebacterium pseudotuberculosis 258</name>
    <dbReference type="NCBI Taxonomy" id="1168865"/>
    <lineage>
        <taxon>Bacteria</taxon>
        <taxon>Bacillati</taxon>
        <taxon>Actinomycetota</taxon>
        <taxon>Actinomycetes</taxon>
        <taxon>Mycobacteriales</taxon>
        <taxon>Corynebacteriaceae</taxon>
        <taxon>Corynebacterium</taxon>
    </lineage>
</organism>
<dbReference type="GO" id="GO:0022857">
    <property type="term" value="F:transmembrane transporter activity"/>
    <property type="evidence" value="ECO:0007669"/>
    <property type="project" value="InterPro"/>
</dbReference>
<gene>
    <name evidence="2" type="ORF">CP258_00560</name>
</gene>
<evidence type="ECO:0000313" key="3">
    <source>
        <dbReference type="Proteomes" id="UP000006465"/>
    </source>
</evidence>
<feature type="domain" description="ABC-type glycine betaine transport system substrate-binding" evidence="1">
    <location>
        <begin position="32"/>
        <end position="289"/>
    </location>
</feature>
<evidence type="ECO:0000313" key="2">
    <source>
        <dbReference type="EMBL" id="AFK15764.1"/>
    </source>
</evidence>
<dbReference type="Proteomes" id="UP000006465">
    <property type="component" value="Chromosome"/>
</dbReference>
<dbReference type="SUPFAM" id="SSF53850">
    <property type="entry name" value="Periplasmic binding protein-like II"/>
    <property type="match status" value="1"/>
</dbReference>
<dbReference type="Gene3D" id="3.40.190.120">
    <property type="entry name" value="Osmoprotection protein (prox), domain 2"/>
    <property type="match status" value="1"/>
</dbReference>
<evidence type="ECO:0000259" key="1">
    <source>
        <dbReference type="Pfam" id="PF04069"/>
    </source>
</evidence>
<dbReference type="GeneID" id="93973178"/>
<proteinExistence type="predicted"/>
<dbReference type="Pfam" id="PF04069">
    <property type="entry name" value="OpuAC"/>
    <property type="match status" value="1"/>
</dbReference>
<name>A0AAU8PJH7_CORPS</name>